<organism evidence="2 3">
    <name type="scientific">Xanthomonas hortorum pv. carotae</name>
    <dbReference type="NCBI Taxonomy" id="487904"/>
    <lineage>
        <taxon>Bacteria</taxon>
        <taxon>Pseudomonadati</taxon>
        <taxon>Pseudomonadota</taxon>
        <taxon>Gammaproteobacteria</taxon>
        <taxon>Lysobacterales</taxon>
        <taxon>Lysobacteraceae</taxon>
        <taxon>Xanthomonas</taxon>
    </lineage>
</organism>
<reference evidence="2 3" key="1">
    <citation type="submission" date="2020-07" db="EMBL/GenBank/DDBJ databases">
        <authorList>
            <person name="Pothier F. J."/>
        </authorList>
    </citation>
    <scope>NUCLEOTIDE SEQUENCE [LARGE SCALE GENOMIC DNA]</scope>
    <source>
        <strain evidence="2 3">CFBP 7900</strain>
    </source>
</reference>
<accession>A0A6V7DQG4</accession>
<evidence type="ECO:0000313" key="3">
    <source>
        <dbReference type="Proteomes" id="UP000587508"/>
    </source>
</evidence>
<dbReference type="EMBL" id="CAJDKC010000003">
    <property type="protein sequence ID" value="CAD0338710.1"/>
    <property type="molecule type" value="Genomic_DNA"/>
</dbReference>
<dbReference type="EMBL" id="CAJDKC010000003">
    <property type="protein sequence ID" value="CAD0338717.1"/>
    <property type="molecule type" value="Genomic_DNA"/>
</dbReference>
<evidence type="ECO:0000313" key="2">
    <source>
        <dbReference type="EMBL" id="CAD0338710.1"/>
    </source>
</evidence>
<dbReference type="InterPro" id="IPR006342">
    <property type="entry name" value="FkbM_mtfrase"/>
</dbReference>
<evidence type="ECO:0000259" key="1">
    <source>
        <dbReference type="Pfam" id="PF05050"/>
    </source>
</evidence>
<dbReference type="SUPFAM" id="SSF53335">
    <property type="entry name" value="S-adenosyl-L-methionine-dependent methyltransferases"/>
    <property type="match status" value="1"/>
</dbReference>
<protein>
    <recommendedName>
        <fullName evidence="1">Methyltransferase FkbM domain-containing protein</fullName>
    </recommendedName>
</protein>
<feature type="domain" description="Methyltransferase FkbM" evidence="1">
    <location>
        <begin position="235"/>
        <end position="409"/>
    </location>
</feature>
<dbReference type="Proteomes" id="UP000587508">
    <property type="component" value="Unassembled WGS sequence"/>
</dbReference>
<sequence>MYPFFSHQQLVREIFELRDSLARPNGLFPSWFDKNPKDFLENQKFIVCGSGCRSEIRVLARCANVVAIVDDFLHERQEQIFGIPIISSDAWVGLAAGRSDVVSCILTPGATGFQHFTKIADQWGLHTLLPLQFLQLLESCNVDRNGEGGRLFWYGYEFFSAAINDLDRLVSVSDQLVDEYSRSTWLCILLYRLTLNPFYLEACAVGYGGNDFSLNSYSTNRQFLSFSDQEVYVDGGAFNGDTIEGFLRACKGNFKRIHSFEPSVSNNQLIRTRLNFLQDQYLKPLASSVVLHEKGLWDSNATLRFNPGQISPGFEASVPIHPQTAHLLDSNILGHIYEKSLEDDVSVTVPVTTIDDATERTATFIKLEIEGSELKALHGARETIEKNRPKMAISLYHKPEDLLTLTDFVNETDKGYTLGFRQHNRLCPDAMVLYCF</sequence>
<dbReference type="InterPro" id="IPR029063">
    <property type="entry name" value="SAM-dependent_MTases_sf"/>
</dbReference>
<dbReference type="RefSeq" id="WP_023903936.1">
    <property type="nucleotide sequence ID" value="NZ_CAJDKC010000003.1"/>
</dbReference>
<gene>
    <name evidence="2" type="ORF">CFBP7900_23820</name>
</gene>
<dbReference type="Gene3D" id="3.40.50.150">
    <property type="entry name" value="Vaccinia Virus protein VP39"/>
    <property type="match status" value="1"/>
</dbReference>
<proteinExistence type="predicted"/>
<dbReference type="Gene3D" id="1.20.1270.160">
    <property type="match status" value="1"/>
</dbReference>
<name>A0A6V7DQG4_9XANT</name>
<dbReference type="NCBIfam" id="TIGR01444">
    <property type="entry name" value="fkbM_fam"/>
    <property type="match status" value="1"/>
</dbReference>
<comment type="caution">
    <text evidence="2">The sequence shown here is derived from an EMBL/GenBank/DDBJ whole genome shotgun (WGS) entry which is preliminary data.</text>
</comment>
<dbReference type="AlphaFoldDB" id="A0A6V7DQG4"/>
<dbReference type="Pfam" id="PF05050">
    <property type="entry name" value="Methyltransf_21"/>
    <property type="match status" value="1"/>
</dbReference>
<dbReference type="Gene3D" id="3.40.50.720">
    <property type="entry name" value="NAD(P)-binding Rossmann-like Domain"/>
    <property type="match status" value="1"/>
</dbReference>